<evidence type="ECO:0000313" key="2">
    <source>
        <dbReference type="Proteomes" id="UP001407347"/>
    </source>
</evidence>
<dbReference type="RefSeq" id="WP_123834348.1">
    <property type="nucleotide sequence ID" value="NZ_JACWCT010000186.1"/>
</dbReference>
<dbReference type="EMBL" id="JAQYXP010000005">
    <property type="protein sequence ID" value="MEN3238190.1"/>
    <property type="molecule type" value="Genomic_DNA"/>
</dbReference>
<keyword evidence="2" id="KW-1185">Reference proteome</keyword>
<dbReference type="Proteomes" id="UP001407347">
    <property type="component" value="Unassembled WGS sequence"/>
</dbReference>
<proteinExistence type="predicted"/>
<accession>A0ABV0A4V2</accession>
<comment type="caution">
    <text evidence="1">The sequence shown here is derived from an EMBL/GenBank/DDBJ whole genome shotgun (WGS) entry which is preliminary data.</text>
</comment>
<reference evidence="1 2" key="1">
    <citation type="journal article" date="2023" name="PLoS ONE">
        <title>Complete genome assembly of Hawai'i environmental nontuberculous mycobacteria reveals unexpected co-isolation with methylobacteria.</title>
        <authorList>
            <person name="Hendrix J."/>
            <person name="Epperson L.E."/>
            <person name="Tong E.I."/>
            <person name="Chan Y.L."/>
            <person name="Hasan N.A."/>
            <person name="Dawrs S.N."/>
            <person name="Norton G.J."/>
            <person name="Virdi R."/>
            <person name="Crooks J.L."/>
            <person name="Chan E.D."/>
            <person name="Honda J.R."/>
            <person name="Strong M."/>
        </authorList>
    </citation>
    <scope>NUCLEOTIDE SEQUENCE [LARGE SCALE GENOMIC DNA]</scope>
    <source>
        <strain evidence="1 2">NJH_HI04-1</strain>
    </source>
</reference>
<gene>
    <name evidence="1" type="ORF">PUR29_32595</name>
</gene>
<evidence type="ECO:0008006" key="3">
    <source>
        <dbReference type="Google" id="ProtNLM"/>
    </source>
</evidence>
<name>A0ABV0A4V2_9HYPH</name>
<evidence type="ECO:0000313" key="1">
    <source>
        <dbReference type="EMBL" id="MEN3238190.1"/>
    </source>
</evidence>
<organism evidence="1 2">
    <name type="scientific">Methylobacterium ajmalii</name>
    <dbReference type="NCBI Taxonomy" id="2738439"/>
    <lineage>
        <taxon>Bacteria</taxon>
        <taxon>Pseudomonadati</taxon>
        <taxon>Pseudomonadota</taxon>
        <taxon>Alphaproteobacteria</taxon>
        <taxon>Hyphomicrobiales</taxon>
        <taxon>Methylobacteriaceae</taxon>
        <taxon>Methylobacterium</taxon>
    </lineage>
</organism>
<protein>
    <recommendedName>
        <fullName evidence="3">THIF-type NAD/FAD binding fold domain-containing protein</fullName>
    </recommendedName>
</protein>
<sequence>MRVLTSRCAMKAVEAQRTGEILPEVERFLSVLCSYFVVDNSDTNAISTRNLRLERHLVPHLVKLALEEPEIAEWLELCREFPILYIDFPMNSWMISQSVQVGAIFVDNGVAEMHDLAVGFGDLRHPTISVVLAPKDTRCKRRLVWEMGTENVHDELLGGALDDLAGQIPSTRDLIAASGLALSDFCRLMEKMVGAVLFQENSLQAAAAPAMWANQLPSDRVRRAACLREGANRNNSDEVRSLFRIVRIGLVPDTARRGLPKAATISQHSPLLCPVWVRGHWRNQRHGSGLSETRRIWIDPHHKGPRDGLARQLMNLIES</sequence>